<dbReference type="Pfam" id="PF13102">
    <property type="entry name" value="Phage_int_SAM_5"/>
    <property type="match status" value="1"/>
</dbReference>
<dbReference type="EMBL" id="AGZO01000029">
    <property type="protein sequence ID" value="EKN09860.1"/>
    <property type="molecule type" value="Genomic_DNA"/>
</dbReference>
<dbReference type="InterPro" id="IPR025269">
    <property type="entry name" value="SAM-like_dom"/>
</dbReference>
<dbReference type="Pfam" id="PF00589">
    <property type="entry name" value="Phage_integrase"/>
    <property type="match status" value="1"/>
</dbReference>
<evidence type="ECO:0000256" key="4">
    <source>
        <dbReference type="ARBA" id="ARBA00023172"/>
    </source>
</evidence>
<name>K5ZF61_9BACT</name>
<dbReference type="SUPFAM" id="SSF56349">
    <property type="entry name" value="DNA breaking-rejoining enzymes"/>
    <property type="match status" value="1"/>
</dbReference>
<dbReference type="InterPro" id="IPR013762">
    <property type="entry name" value="Integrase-like_cat_sf"/>
</dbReference>
<dbReference type="OrthoDB" id="1112270at2"/>
<organism evidence="7 8">
    <name type="scientific">Parabacteroides goldsteinii CL02T12C30</name>
    <dbReference type="NCBI Taxonomy" id="999418"/>
    <lineage>
        <taxon>Bacteria</taxon>
        <taxon>Pseudomonadati</taxon>
        <taxon>Bacteroidota</taxon>
        <taxon>Bacteroidia</taxon>
        <taxon>Bacteroidales</taxon>
        <taxon>Tannerellaceae</taxon>
        <taxon>Parabacteroides</taxon>
    </lineage>
</organism>
<dbReference type="Proteomes" id="UP000006330">
    <property type="component" value="Unassembled WGS sequence"/>
</dbReference>
<dbReference type="InterPro" id="IPR044068">
    <property type="entry name" value="CB"/>
</dbReference>
<dbReference type="GO" id="GO:0006310">
    <property type="term" value="P:DNA recombination"/>
    <property type="evidence" value="ECO:0007669"/>
    <property type="project" value="UniProtKB-KW"/>
</dbReference>
<evidence type="ECO:0000259" key="6">
    <source>
        <dbReference type="PROSITE" id="PS51900"/>
    </source>
</evidence>
<dbReference type="AlphaFoldDB" id="K5ZF61"/>
<dbReference type="PANTHER" id="PTHR30349:SF64">
    <property type="entry name" value="PROPHAGE INTEGRASE INTD-RELATED"/>
    <property type="match status" value="1"/>
</dbReference>
<dbReference type="PROSITE" id="PS51900">
    <property type="entry name" value="CB"/>
    <property type="match status" value="1"/>
</dbReference>
<dbReference type="InterPro" id="IPR010998">
    <property type="entry name" value="Integrase_recombinase_N"/>
</dbReference>
<dbReference type="HOGENOM" id="CLU_033139_0_0_10"/>
<accession>K5ZF61</accession>
<dbReference type="Gene3D" id="1.10.150.130">
    <property type="match status" value="1"/>
</dbReference>
<dbReference type="InterPro" id="IPR050090">
    <property type="entry name" value="Tyrosine_recombinase_XerCD"/>
</dbReference>
<evidence type="ECO:0000256" key="2">
    <source>
        <dbReference type="ARBA" id="ARBA00022908"/>
    </source>
</evidence>
<protein>
    <recommendedName>
        <fullName evidence="6">Core-binding (CB) domain-containing protein</fullName>
    </recommendedName>
</protein>
<dbReference type="GO" id="GO:0015074">
    <property type="term" value="P:DNA integration"/>
    <property type="evidence" value="ECO:0007669"/>
    <property type="project" value="UniProtKB-KW"/>
</dbReference>
<dbReference type="PANTHER" id="PTHR30349">
    <property type="entry name" value="PHAGE INTEGRASE-RELATED"/>
    <property type="match status" value="1"/>
</dbReference>
<dbReference type="PATRIC" id="fig|999418.3.peg.4180"/>
<keyword evidence="2" id="KW-0229">DNA integration</keyword>
<comment type="similarity">
    <text evidence="1">Belongs to the 'phage' integrase family.</text>
</comment>
<feature type="domain" description="Core-binding (CB)" evidence="6">
    <location>
        <begin position="21"/>
        <end position="93"/>
    </location>
</feature>
<evidence type="ECO:0000256" key="1">
    <source>
        <dbReference type="ARBA" id="ARBA00008857"/>
    </source>
</evidence>
<evidence type="ECO:0000256" key="3">
    <source>
        <dbReference type="ARBA" id="ARBA00023125"/>
    </source>
</evidence>
<dbReference type="Gene3D" id="1.10.443.10">
    <property type="entry name" value="Intergrase catalytic core"/>
    <property type="match status" value="1"/>
</dbReference>
<dbReference type="GO" id="GO:0003677">
    <property type="term" value="F:DNA binding"/>
    <property type="evidence" value="ECO:0007669"/>
    <property type="project" value="UniProtKB-UniRule"/>
</dbReference>
<comment type="caution">
    <text evidence="7">The sequence shown here is derived from an EMBL/GenBank/DDBJ whole genome shotgun (WGS) entry which is preliminary data.</text>
</comment>
<evidence type="ECO:0000256" key="5">
    <source>
        <dbReference type="PROSITE-ProRule" id="PRU01248"/>
    </source>
</evidence>
<sequence>MARKKTFSTLPLLEYANMRIQQKKELNKTCTAELYQVAVNHFLRFTGNTEFCMKNLTRTLVSDFIAYLQNKGLATNTINSYLSSLRAIYNAACYDGLLHPAEHPFKGMKLKREPTIKRAISVTLIRELGNLTTDGSRSQELAVDLCLFSFLACGMPFVDMAYLTANNIRNGELVYNRRKTGTQIRMEITTGMWQIIQKYAPANGEREFLFPILPSSSPTHSQYKHCLAMHNRELKTVGERLNIPVPFTSYVIRHSWASSALQSGVPVAVISQGLGHSSEKTTRYYLSELDVSELTKANRIVSAPINRLFDRG</sequence>
<dbReference type="InterPro" id="IPR002104">
    <property type="entry name" value="Integrase_catalytic"/>
</dbReference>
<dbReference type="RefSeq" id="WP_007657313.1">
    <property type="nucleotide sequence ID" value="NZ_JH976475.1"/>
</dbReference>
<evidence type="ECO:0000313" key="7">
    <source>
        <dbReference type="EMBL" id="EKN09860.1"/>
    </source>
</evidence>
<keyword evidence="4" id="KW-0233">DNA recombination</keyword>
<evidence type="ECO:0000313" key="8">
    <source>
        <dbReference type="Proteomes" id="UP000006330"/>
    </source>
</evidence>
<gene>
    <name evidence="7" type="ORF">HMPREF1076_04107</name>
</gene>
<reference evidence="7 8" key="1">
    <citation type="submission" date="2012-02" db="EMBL/GenBank/DDBJ databases">
        <title>The Genome Sequence of Parabacteroides goldsteinii CL02T12C30.</title>
        <authorList>
            <consortium name="The Broad Institute Genome Sequencing Platform"/>
            <person name="Earl A."/>
            <person name="Ward D."/>
            <person name="Feldgarden M."/>
            <person name="Gevers D."/>
            <person name="Zitomersky N.L."/>
            <person name="Coyne M.J."/>
            <person name="Comstock L.E."/>
            <person name="Young S.K."/>
            <person name="Zeng Q."/>
            <person name="Gargeya S."/>
            <person name="Fitzgerald M."/>
            <person name="Haas B."/>
            <person name="Abouelleil A."/>
            <person name="Alvarado L."/>
            <person name="Arachchi H.M."/>
            <person name="Berlin A."/>
            <person name="Chapman S.B."/>
            <person name="Gearin G."/>
            <person name="Goldberg J."/>
            <person name="Griggs A."/>
            <person name="Gujja S."/>
            <person name="Hansen M."/>
            <person name="Heiman D."/>
            <person name="Howarth C."/>
            <person name="Larimer J."/>
            <person name="Lui A."/>
            <person name="MacDonald P.J.P."/>
            <person name="McCowen C."/>
            <person name="Montmayeur A."/>
            <person name="Murphy C."/>
            <person name="Neiman D."/>
            <person name="Pearson M."/>
            <person name="Priest M."/>
            <person name="Roberts A."/>
            <person name="Saif S."/>
            <person name="Shea T."/>
            <person name="Sisk P."/>
            <person name="Stolte C."/>
            <person name="Sykes S."/>
            <person name="Wortman J."/>
            <person name="Nusbaum C."/>
            <person name="Birren B."/>
        </authorList>
    </citation>
    <scope>NUCLEOTIDE SEQUENCE [LARGE SCALE GENOMIC DNA]</scope>
    <source>
        <strain evidence="7 8">CL02T12C30</strain>
    </source>
</reference>
<keyword evidence="3 5" id="KW-0238">DNA-binding</keyword>
<dbReference type="InterPro" id="IPR011010">
    <property type="entry name" value="DNA_brk_join_enz"/>
</dbReference>
<proteinExistence type="inferred from homology"/>